<dbReference type="InterPro" id="IPR001763">
    <property type="entry name" value="Rhodanese-like_dom"/>
</dbReference>
<dbReference type="PANTHER" id="PTHR43031:SF1">
    <property type="entry name" value="PYRIDINE NUCLEOTIDE-DISULPHIDE OXIDOREDUCTASE"/>
    <property type="match status" value="1"/>
</dbReference>
<keyword evidence="3" id="KW-1185">Reference proteome</keyword>
<dbReference type="PANTHER" id="PTHR43031">
    <property type="entry name" value="FAD-DEPENDENT OXIDOREDUCTASE"/>
    <property type="match status" value="1"/>
</dbReference>
<protein>
    <submittedName>
        <fullName evidence="2">Rhodanese-like domain-containing protein</fullName>
    </submittedName>
</protein>
<name>A0A5J6HKZ0_STRAD</name>
<dbReference type="Pfam" id="PF00581">
    <property type="entry name" value="Rhodanese"/>
    <property type="match status" value="1"/>
</dbReference>
<evidence type="ECO:0000259" key="1">
    <source>
        <dbReference type="PROSITE" id="PS50206"/>
    </source>
</evidence>
<dbReference type="OrthoDB" id="9800872at2"/>
<dbReference type="SUPFAM" id="SSF52821">
    <property type="entry name" value="Rhodanese/Cell cycle control phosphatase"/>
    <property type="match status" value="1"/>
</dbReference>
<feature type="domain" description="Rhodanese" evidence="1">
    <location>
        <begin position="15"/>
        <end position="106"/>
    </location>
</feature>
<proteinExistence type="predicted"/>
<dbReference type="PROSITE" id="PS50206">
    <property type="entry name" value="RHODANESE_3"/>
    <property type="match status" value="1"/>
</dbReference>
<dbReference type="SMART" id="SM00450">
    <property type="entry name" value="RHOD"/>
    <property type="match status" value="1"/>
</dbReference>
<organism evidence="2 3">
    <name type="scientific">Streptomyces alboniger</name>
    <dbReference type="NCBI Taxonomy" id="132473"/>
    <lineage>
        <taxon>Bacteria</taxon>
        <taxon>Bacillati</taxon>
        <taxon>Actinomycetota</taxon>
        <taxon>Actinomycetes</taxon>
        <taxon>Kitasatosporales</taxon>
        <taxon>Streptomycetaceae</taxon>
        <taxon>Streptomyces</taxon>
        <taxon>Streptomyces aurantiacus group</taxon>
    </lineage>
</organism>
<dbReference type="CDD" id="cd00158">
    <property type="entry name" value="RHOD"/>
    <property type="match status" value="1"/>
</dbReference>
<sequence length="115" mass="12157">MAFGSHVPTVGVDDLTNDDFLLDVREDDEWQAGHAAGALHIPMSEFVARYGELTEAAPQDGRVNVICRSGGRSAQVTMYLGQQGIDAVNVAGGMEAWEASGRPVVDDEGQPGTVV</sequence>
<reference evidence="2 3" key="1">
    <citation type="submission" date="2017-09" db="EMBL/GenBank/DDBJ databases">
        <authorList>
            <person name="Lee N."/>
            <person name="Cho B.-K."/>
        </authorList>
    </citation>
    <scope>NUCLEOTIDE SEQUENCE [LARGE SCALE GENOMIC DNA]</scope>
    <source>
        <strain evidence="2 3">ATCC 12461</strain>
    </source>
</reference>
<dbReference type="EMBL" id="CP023695">
    <property type="protein sequence ID" value="QEV19123.1"/>
    <property type="molecule type" value="Genomic_DNA"/>
</dbReference>
<evidence type="ECO:0000313" key="2">
    <source>
        <dbReference type="EMBL" id="QEV19123.1"/>
    </source>
</evidence>
<dbReference type="InterPro" id="IPR036873">
    <property type="entry name" value="Rhodanese-like_dom_sf"/>
</dbReference>
<dbReference type="AlphaFoldDB" id="A0A5J6HKZ0"/>
<dbReference type="Gene3D" id="3.40.250.10">
    <property type="entry name" value="Rhodanese-like domain"/>
    <property type="match status" value="1"/>
</dbReference>
<accession>A0A5J6HKZ0</accession>
<dbReference type="Proteomes" id="UP000326553">
    <property type="component" value="Chromosome"/>
</dbReference>
<evidence type="ECO:0000313" key="3">
    <source>
        <dbReference type="Proteomes" id="UP000326553"/>
    </source>
</evidence>
<gene>
    <name evidence="2" type="ORF">CP975_17950</name>
</gene>
<dbReference type="RefSeq" id="WP_150477100.1">
    <property type="nucleotide sequence ID" value="NZ_CP023695.1"/>
</dbReference>
<dbReference type="InterPro" id="IPR050229">
    <property type="entry name" value="GlpE_sulfurtransferase"/>
</dbReference>
<dbReference type="KEGG" id="salw:CP975_17950"/>